<dbReference type="OrthoDB" id="755226at2"/>
<dbReference type="AlphaFoldDB" id="A0A4U1CDE5"/>
<comment type="caution">
    <text evidence="3">The sequence shown here is derived from an EMBL/GenBank/DDBJ whole genome shotgun (WGS) entry which is preliminary data.</text>
</comment>
<proteinExistence type="predicted"/>
<dbReference type="Proteomes" id="UP000307244">
    <property type="component" value="Unassembled WGS sequence"/>
</dbReference>
<dbReference type="EMBL" id="SWBQ01000010">
    <property type="protein sequence ID" value="TKC02815.1"/>
    <property type="molecule type" value="Genomic_DNA"/>
</dbReference>
<keyword evidence="2" id="KW-0732">Signal</keyword>
<reference evidence="3 4" key="1">
    <citation type="submission" date="2019-04" db="EMBL/GenBank/DDBJ databases">
        <title>Pedobacter sp. RP-3-15 sp. nov., isolated from Arctic soil.</title>
        <authorList>
            <person name="Dahal R.H."/>
            <person name="Kim D.-U."/>
        </authorList>
    </citation>
    <scope>NUCLEOTIDE SEQUENCE [LARGE SCALE GENOMIC DNA]</scope>
    <source>
        <strain evidence="3 4">RP-3-15</strain>
    </source>
</reference>
<evidence type="ECO:0000313" key="3">
    <source>
        <dbReference type="EMBL" id="TKC02815.1"/>
    </source>
</evidence>
<keyword evidence="1" id="KW-0175">Coiled coil</keyword>
<name>A0A4U1CDE5_9SPHI</name>
<feature type="chain" id="PRO_5020468293" evidence="2">
    <location>
        <begin position="20"/>
        <end position="322"/>
    </location>
</feature>
<sequence>MKKQLTTLVLGLVFSGAFSQTNTFPASGNVGIGTSSPEQPLHININTDSKPGGIEVPSQAGLKLSRSGTANYAYPEAAEFRIGHGGSSVWGSKLDLYINGVANQNNIPDQHAMTWQYNGNVGIGTDQPTNTLTLRRSALGTSNDVGIDFSTTNGAYNPVYARIALGVTTAAQDQGTGYLAFSTLKSGTFSESVRIDPAGNLGVGTTDTKGYKLAVAGNMIAESVKVKLQGTWPDYVFLPSYKIPTLQEIEKHIKEKGHLPGIPSAIEVKANGVDLGDMNAKLLQKIEELTLHLIEIKKENASFKENLFKQQKEIKELKSKIK</sequence>
<protein>
    <submittedName>
        <fullName evidence="3">Uncharacterized protein</fullName>
    </submittedName>
</protein>
<gene>
    <name evidence="3" type="ORF">FA047_20125</name>
</gene>
<accession>A0A4U1CDE5</accession>
<feature type="signal peptide" evidence="2">
    <location>
        <begin position="1"/>
        <end position="19"/>
    </location>
</feature>
<evidence type="ECO:0000256" key="2">
    <source>
        <dbReference type="SAM" id="SignalP"/>
    </source>
</evidence>
<evidence type="ECO:0000313" key="4">
    <source>
        <dbReference type="Proteomes" id="UP000307244"/>
    </source>
</evidence>
<organism evidence="3 4">
    <name type="scientific">Pedobacter frigoris</name>
    <dbReference type="NCBI Taxonomy" id="2571272"/>
    <lineage>
        <taxon>Bacteria</taxon>
        <taxon>Pseudomonadati</taxon>
        <taxon>Bacteroidota</taxon>
        <taxon>Sphingobacteriia</taxon>
        <taxon>Sphingobacteriales</taxon>
        <taxon>Sphingobacteriaceae</taxon>
        <taxon>Pedobacter</taxon>
    </lineage>
</organism>
<feature type="coiled-coil region" evidence="1">
    <location>
        <begin position="279"/>
        <end position="320"/>
    </location>
</feature>
<keyword evidence="4" id="KW-1185">Reference proteome</keyword>
<evidence type="ECO:0000256" key="1">
    <source>
        <dbReference type="SAM" id="Coils"/>
    </source>
</evidence>
<dbReference type="RefSeq" id="WP_136837897.1">
    <property type="nucleotide sequence ID" value="NZ_SWBQ01000010.1"/>
</dbReference>